<protein>
    <recommendedName>
        <fullName evidence="3">Terminase small subunit</fullName>
    </recommendedName>
</protein>
<gene>
    <name evidence="1" type="ORF">HV823_12460</name>
</gene>
<name>A0ABX2QE71_9HYPH</name>
<evidence type="ECO:0008006" key="3">
    <source>
        <dbReference type="Google" id="ProtNLM"/>
    </source>
</evidence>
<evidence type="ECO:0000313" key="2">
    <source>
        <dbReference type="Proteomes" id="UP000659172"/>
    </source>
</evidence>
<keyword evidence="2" id="KW-1185">Reference proteome</keyword>
<evidence type="ECO:0000313" key="1">
    <source>
        <dbReference type="EMBL" id="NVP56064.1"/>
    </source>
</evidence>
<dbReference type="EMBL" id="JABXYK010000006">
    <property type="protein sequence ID" value="NVP56064.1"/>
    <property type="molecule type" value="Genomic_DNA"/>
</dbReference>
<sequence length="150" mass="16187">MRPTNEHDRRDLKAATNRALRKVGAANFAPETRVREAQLSKYGSLGDDENFMPLDVVADLERVLGDPMITAQLAALSGFRLVPDASGTRPLTMAQVGAVADTKGKLLSALIAALLDNHVDPHERRELLPLVRNAIAQLQDLEKALIGGAT</sequence>
<accession>A0ABX2QE71</accession>
<reference evidence="1 2" key="1">
    <citation type="submission" date="2020-06" db="EMBL/GenBank/DDBJ databases">
        <title>Rhizobium sp.nov. isolated from the tomato plant.</title>
        <authorList>
            <person name="Thin K.K."/>
            <person name="Zhang X."/>
            <person name="He S."/>
        </authorList>
    </citation>
    <scope>NUCLEOTIDE SEQUENCE [LARGE SCALE GENOMIC DNA]</scope>
    <source>
        <strain evidence="1 2">DBTS2</strain>
    </source>
</reference>
<organism evidence="1 2">
    <name type="scientific">Mycoplana rhizolycopersici</name>
    <dbReference type="NCBI Taxonomy" id="2746702"/>
    <lineage>
        <taxon>Bacteria</taxon>
        <taxon>Pseudomonadati</taxon>
        <taxon>Pseudomonadota</taxon>
        <taxon>Alphaproteobacteria</taxon>
        <taxon>Hyphomicrobiales</taxon>
        <taxon>Rhizobiaceae</taxon>
        <taxon>Mycoplana</taxon>
    </lineage>
</organism>
<comment type="caution">
    <text evidence="1">The sequence shown here is derived from an EMBL/GenBank/DDBJ whole genome shotgun (WGS) entry which is preliminary data.</text>
</comment>
<dbReference type="RefSeq" id="WP_176950031.1">
    <property type="nucleotide sequence ID" value="NZ_JABXYK010000006.1"/>
</dbReference>
<proteinExistence type="predicted"/>
<dbReference type="Proteomes" id="UP000659172">
    <property type="component" value="Unassembled WGS sequence"/>
</dbReference>